<evidence type="ECO:0000313" key="1">
    <source>
        <dbReference type="EMBL" id="AZG76653.1"/>
    </source>
</evidence>
<reference evidence="1 2" key="1">
    <citation type="submission" date="2018-11" db="EMBL/GenBank/DDBJ databases">
        <title>Genome squencing of methanotrophic bacteria isolated from alkaline groundwater in Korea.</title>
        <authorList>
            <person name="Nguyen L.N."/>
        </authorList>
    </citation>
    <scope>NUCLEOTIDE SEQUENCE [LARGE SCALE GENOMIC DNA]</scope>
    <source>
        <strain evidence="1 2">GW6</strain>
    </source>
</reference>
<proteinExistence type="predicted"/>
<name>A0A3G8M3X1_9HYPH</name>
<dbReference type="Proteomes" id="UP000273982">
    <property type="component" value="Chromosome"/>
</dbReference>
<evidence type="ECO:0008006" key="3">
    <source>
        <dbReference type="Google" id="ProtNLM"/>
    </source>
</evidence>
<organism evidence="1 2">
    <name type="scientific">Methylocystis rosea</name>
    <dbReference type="NCBI Taxonomy" id="173366"/>
    <lineage>
        <taxon>Bacteria</taxon>
        <taxon>Pseudomonadati</taxon>
        <taxon>Pseudomonadota</taxon>
        <taxon>Alphaproteobacteria</taxon>
        <taxon>Hyphomicrobiales</taxon>
        <taxon>Methylocystaceae</taxon>
        <taxon>Methylocystis</taxon>
    </lineage>
</organism>
<accession>A0A3G8M3X1</accession>
<dbReference type="AlphaFoldDB" id="A0A3G8M3X1"/>
<dbReference type="EMBL" id="CP034086">
    <property type="protein sequence ID" value="AZG76653.1"/>
    <property type="molecule type" value="Genomic_DNA"/>
</dbReference>
<evidence type="ECO:0000313" key="2">
    <source>
        <dbReference type="Proteomes" id="UP000273982"/>
    </source>
</evidence>
<protein>
    <recommendedName>
        <fullName evidence="3">Phasin domain-containing protein</fullName>
    </recommendedName>
</protein>
<sequence>MISPGPTLLLTSVKTCQDCASRFMDFGLINTRSALQFGQDVWAARSPHDVADAMVNYGRRQFECWTEELEEFSATVGGKRTPEAEVVGLGD</sequence>
<dbReference type="KEGG" id="mros:EHO51_07930"/>
<gene>
    <name evidence="1" type="ORF">EHO51_07930</name>
</gene>